<dbReference type="InterPro" id="IPR005631">
    <property type="entry name" value="SDH"/>
</dbReference>
<evidence type="ECO:0000313" key="7">
    <source>
        <dbReference type="Proteomes" id="UP000050874"/>
    </source>
</evidence>
<dbReference type="GO" id="GO:0005737">
    <property type="term" value="C:cytoplasm"/>
    <property type="evidence" value="ECO:0007669"/>
    <property type="project" value="UniProtKB-SubCell"/>
</dbReference>
<dbReference type="PANTHER" id="PTHR39585:SF1">
    <property type="entry name" value="FAD ASSEMBLY FACTOR SDHE"/>
    <property type="match status" value="1"/>
</dbReference>
<organism evidence="6 7">
    <name type="scientific">SAR86 cluster bacterium BACL1 MAG-120920-bin57</name>
    <dbReference type="NCBI Taxonomy" id="1655571"/>
    <lineage>
        <taxon>Bacteria</taxon>
        <taxon>Pseudomonadati</taxon>
        <taxon>Pseudomonadota</taxon>
        <taxon>Gammaproteobacteria</taxon>
        <taxon>SAR86 cluster</taxon>
    </lineage>
</organism>
<keyword evidence="4" id="KW-0963">Cytoplasm</keyword>
<evidence type="ECO:0000256" key="5">
    <source>
        <dbReference type="ARBA" id="ARBA00023186"/>
    </source>
</evidence>
<accession>A0A0R2PXR3</accession>
<evidence type="ECO:0000256" key="4">
    <source>
        <dbReference type="ARBA" id="ARBA00022490"/>
    </source>
</evidence>
<dbReference type="Gene3D" id="1.10.150.250">
    <property type="entry name" value="Flavinator of succinate dehydrogenase"/>
    <property type="match status" value="1"/>
</dbReference>
<comment type="caution">
    <text evidence="6">The sequence shown here is derived from an EMBL/GenBank/DDBJ whole genome shotgun (WGS) entry which is preliminary data.</text>
</comment>
<protein>
    <recommendedName>
        <fullName evidence="3">FAD assembly factor SdhE</fullName>
    </recommendedName>
</protein>
<evidence type="ECO:0000313" key="6">
    <source>
        <dbReference type="EMBL" id="KRO40250.1"/>
    </source>
</evidence>
<name>A0A0R2PXR3_9GAMM</name>
<sequence>MNTQINKTKWKCRRGLRELDLLFRKFSGDHLETLSKEDFDMFNSILDLEDQPLYDFIFKGTSLGNQTQEDFILQHIKKFLKQ</sequence>
<dbReference type="PANTHER" id="PTHR39585">
    <property type="entry name" value="FAD ASSEMBLY FACTOR SDHE"/>
    <property type="match status" value="1"/>
</dbReference>
<dbReference type="EMBL" id="LIAV01000150">
    <property type="protein sequence ID" value="KRO40250.1"/>
    <property type="molecule type" value="Genomic_DNA"/>
</dbReference>
<evidence type="ECO:0000256" key="3">
    <source>
        <dbReference type="ARBA" id="ARBA00019418"/>
    </source>
</evidence>
<dbReference type="Pfam" id="PF03937">
    <property type="entry name" value="Sdh5"/>
    <property type="match status" value="1"/>
</dbReference>
<evidence type="ECO:0000256" key="2">
    <source>
        <dbReference type="ARBA" id="ARBA00008571"/>
    </source>
</evidence>
<dbReference type="AlphaFoldDB" id="A0A0R2PXR3"/>
<proteinExistence type="inferred from homology"/>
<keyword evidence="5" id="KW-0143">Chaperone</keyword>
<dbReference type="InterPro" id="IPR050531">
    <property type="entry name" value="SdhE_FAD_assembly_factor"/>
</dbReference>
<comment type="subcellular location">
    <subcellularLocation>
        <location evidence="1">Cytoplasm</location>
    </subcellularLocation>
</comment>
<dbReference type="InterPro" id="IPR036714">
    <property type="entry name" value="SDH_sf"/>
</dbReference>
<dbReference type="SUPFAM" id="SSF109910">
    <property type="entry name" value="YgfY-like"/>
    <property type="match status" value="1"/>
</dbReference>
<gene>
    <name evidence="6" type="ORF">ABR63_05750</name>
</gene>
<dbReference type="GO" id="GO:0006105">
    <property type="term" value="P:succinate metabolic process"/>
    <property type="evidence" value="ECO:0007669"/>
    <property type="project" value="TreeGrafter"/>
</dbReference>
<reference evidence="7" key="1">
    <citation type="submission" date="2015-10" db="EMBL/GenBank/DDBJ databases">
        <title>Metagenome-Assembled Genomes uncover a global brackish microbiome.</title>
        <authorList>
            <person name="Hugerth L.W."/>
            <person name="Larsson J."/>
            <person name="Alneberg J."/>
            <person name="Lindh M.V."/>
            <person name="Legrand C."/>
            <person name="Pinhassi J."/>
            <person name="Andersson A."/>
        </authorList>
    </citation>
    <scope>NUCLEOTIDE SEQUENCE [LARGE SCALE GENOMIC DNA]</scope>
</reference>
<evidence type="ECO:0000256" key="1">
    <source>
        <dbReference type="ARBA" id="ARBA00004496"/>
    </source>
</evidence>
<comment type="similarity">
    <text evidence="2">Belongs to the SdhE FAD assembly factor family.</text>
</comment>
<dbReference type="Proteomes" id="UP000050874">
    <property type="component" value="Unassembled WGS sequence"/>
</dbReference>